<gene>
    <name evidence="2" type="ORF">Pcinc_040048</name>
</gene>
<feature type="compositionally biased region" description="Basic residues" evidence="1">
    <location>
        <begin position="112"/>
        <end position="122"/>
    </location>
</feature>
<reference evidence="2" key="1">
    <citation type="submission" date="2023-10" db="EMBL/GenBank/DDBJ databases">
        <title>Genome assemblies of two species of porcelain crab, Petrolisthes cinctipes and Petrolisthes manimaculis (Anomura: Porcellanidae).</title>
        <authorList>
            <person name="Angst P."/>
        </authorList>
    </citation>
    <scope>NUCLEOTIDE SEQUENCE</scope>
    <source>
        <strain evidence="2">PB745_01</strain>
        <tissue evidence="2">Gill</tissue>
    </source>
</reference>
<feature type="compositionally biased region" description="Acidic residues" evidence="1">
    <location>
        <begin position="22"/>
        <end position="35"/>
    </location>
</feature>
<name>A0AAE1BPY0_PETCI</name>
<dbReference type="Proteomes" id="UP001286313">
    <property type="component" value="Unassembled WGS sequence"/>
</dbReference>
<dbReference type="EMBL" id="JAWQEG010006973">
    <property type="protein sequence ID" value="KAK3853404.1"/>
    <property type="molecule type" value="Genomic_DNA"/>
</dbReference>
<evidence type="ECO:0000313" key="3">
    <source>
        <dbReference type="Proteomes" id="UP001286313"/>
    </source>
</evidence>
<feature type="compositionally biased region" description="Basic and acidic residues" evidence="1">
    <location>
        <begin position="48"/>
        <end position="60"/>
    </location>
</feature>
<feature type="non-terminal residue" evidence="2">
    <location>
        <position position="1"/>
    </location>
</feature>
<proteinExistence type="predicted"/>
<feature type="compositionally biased region" description="Polar residues" evidence="1">
    <location>
        <begin position="146"/>
        <end position="157"/>
    </location>
</feature>
<sequence length="390" mass="44067">IAIYLAFDDTYGRQPISSNTTDTDDYSDNGDDTDDNMNNNDITDDDDDNKRFFDEGDEYNHYQTPNYHHQDYRGATNPSPGKYHYPRPSTVSYQPHHHSSNPSPSSYTRPYRNPHHQHHYHPRSLLANPSHQSITTPQHPSPTPHATPSLFSPSTAADNGARLIHSHDKRSIVDEVVRKVREATAMMTEILVDEEDLVDGSKMQVDVVVPRIGKTLDGSSVDDVDEVEKPVLDDVVDGEVMQTDEAVMEGTVSEMNVTQVEMNVTQEEMNESSQKSPDNIIQPTVLHLFEQVIVKLDSHGCMLKLLCHLYTLPQVNQQQETLLLLFSKSPIVLKAYSDAYLTAKELMDEEEGEETTNESYLSPLSCQQIFSRCHLKGNELSNLVDRLWGV</sequence>
<feature type="compositionally biased region" description="Polar residues" evidence="1">
    <location>
        <begin position="127"/>
        <end position="138"/>
    </location>
</feature>
<feature type="region of interest" description="Disordered" evidence="1">
    <location>
        <begin position="8"/>
        <end position="157"/>
    </location>
</feature>
<evidence type="ECO:0000313" key="2">
    <source>
        <dbReference type="EMBL" id="KAK3853404.1"/>
    </source>
</evidence>
<organism evidence="2 3">
    <name type="scientific">Petrolisthes cinctipes</name>
    <name type="common">Flat porcelain crab</name>
    <dbReference type="NCBI Taxonomy" id="88211"/>
    <lineage>
        <taxon>Eukaryota</taxon>
        <taxon>Metazoa</taxon>
        <taxon>Ecdysozoa</taxon>
        <taxon>Arthropoda</taxon>
        <taxon>Crustacea</taxon>
        <taxon>Multicrustacea</taxon>
        <taxon>Malacostraca</taxon>
        <taxon>Eumalacostraca</taxon>
        <taxon>Eucarida</taxon>
        <taxon>Decapoda</taxon>
        <taxon>Pleocyemata</taxon>
        <taxon>Anomura</taxon>
        <taxon>Galatheoidea</taxon>
        <taxon>Porcellanidae</taxon>
        <taxon>Petrolisthes</taxon>
    </lineage>
</organism>
<accession>A0AAE1BPY0</accession>
<comment type="caution">
    <text evidence="2">The sequence shown here is derived from an EMBL/GenBank/DDBJ whole genome shotgun (WGS) entry which is preliminary data.</text>
</comment>
<protein>
    <submittedName>
        <fullName evidence="2">Uncharacterized protein</fullName>
    </submittedName>
</protein>
<dbReference type="AlphaFoldDB" id="A0AAE1BPY0"/>
<feature type="compositionally biased region" description="Low complexity" evidence="1">
    <location>
        <begin position="100"/>
        <end position="111"/>
    </location>
</feature>
<evidence type="ECO:0000256" key="1">
    <source>
        <dbReference type="SAM" id="MobiDB-lite"/>
    </source>
</evidence>
<keyword evidence="3" id="KW-1185">Reference proteome</keyword>